<dbReference type="AlphaFoldDB" id="A0A0R3TU05"/>
<dbReference type="GO" id="GO:0005516">
    <property type="term" value="F:calmodulin binding"/>
    <property type="evidence" value="ECO:0007669"/>
    <property type="project" value="InterPro"/>
</dbReference>
<feature type="domain" description="Calcium/calmodulin-dependent protein kinase II association-domain" evidence="2">
    <location>
        <begin position="14"/>
        <end position="77"/>
    </location>
</feature>
<dbReference type="InterPro" id="IPR013543">
    <property type="entry name" value="Ca/CaM-dep_prot_kinase-assoc"/>
</dbReference>
<protein>
    <submittedName>
        <fullName evidence="3">CaMKII_AD domain-containing protein</fullName>
    </submittedName>
</protein>
<dbReference type="Gene3D" id="3.10.450.50">
    <property type="match status" value="1"/>
</dbReference>
<dbReference type="SUPFAM" id="SSF54427">
    <property type="entry name" value="NTF2-like"/>
    <property type="match status" value="1"/>
</dbReference>
<feature type="region of interest" description="Disordered" evidence="1">
    <location>
        <begin position="79"/>
        <end position="101"/>
    </location>
</feature>
<feature type="compositionally biased region" description="Polar residues" evidence="1">
    <location>
        <begin position="79"/>
        <end position="95"/>
    </location>
</feature>
<dbReference type="Pfam" id="PF08332">
    <property type="entry name" value="CaMKII_AD"/>
    <property type="match status" value="1"/>
</dbReference>
<organism evidence="3">
    <name type="scientific">Rodentolepis nana</name>
    <name type="common">Dwarf tapeworm</name>
    <name type="synonym">Hymenolepis nana</name>
    <dbReference type="NCBI Taxonomy" id="102285"/>
    <lineage>
        <taxon>Eukaryota</taxon>
        <taxon>Metazoa</taxon>
        <taxon>Spiralia</taxon>
        <taxon>Lophotrochozoa</taxon>
        <taxon>Platyhelminthes</taxon>
        <taxon>Cestoda</taxon>
        <taxon>Eucestoda</taxon>
        <taxon>Cyclophyllidea</taxon>
        <taxon>Hymenolepididae</taxon>
        <taxon>Rodentolepis</taxon>
    </lineage>
</organism>
<evidence type="ECO:0000256" key="1">
    <source>
        <dbReference type="SAM" id="MobiDB-lite"/>
    </source>
</evidence>
<evidence type="ECO:0000259" key="2">
    <source>
        <dbReference type="Pfam" id="PF08332"/>
    </source>
</evidence>
<evidence type="ECO:0000313" key="3">
    <source>
        <dbReference type="WBParaSite" id="HNAJ_0001121601-mRNA-1"/>
    </source>
</evidence>
<reference evidence="3" key="1">
    <citation type="submission" date="2017-02" db="UniProtKB">
        <authorList>
            <consortium name="WormBaseParasite"/>
        </authorList>
    </citation>
    <scope>IDENTIFICATION</scope>
</reference>
<dbReference type="WBParaSite" id="HNAJ_0001121601-mRNA-1">
    <property type="protein sequence ID" value="HNAJ_0001121601-mRNA-1"/>
    <property type="gene ID" value="HNAJ_0001121601"/>
</dbReference>
<sequence>LHSSLAVIPKSLFKSVRTTIQNPIVHILSDDAACIAYIRLTQFTDKTDVLYTQQTEETRVWARRHGVWQNVHVHRSCLNTPGQSNNPSGSLSTAASIAYPL</sequence>
<dbReference type="STRING" id="102285.A0A0R3TU05"/>
<proteinExistence type="predicted"/>
<dbReference type="GO" id="GO:0004683">
    <property type="term" value="F:calcium/calmodulin-dependent protein kinase activity"/>
    <property type="evidence" value="ECO:0007669"/>
    <property type="project" value="InterPro"/>
</dbReference>
<accession>A0A0R3TU05</accession>
<name>A0A0R3TU05_RODNA</name>
<dbReference type="InterPro" id="IPR032710">
    <property type="entry name" value="NTF2-like_dom_sf"/>
</dbReference>